<evidence type="ECO:0000259" key="13">
    <source>
        <dbReference type="SMART" id="SM00760"/>
    </source>
</evidence>
<evidence type="ECO:0000313" key="14">
    <source>
        <dbReference type="EMBL" id="SKA98385.1"/>
    </source>
</evidence>
<dbReference type="InterPro" id="IPR024633">
    <property type="entry name" value="DnaA_N_dom"/>
</dbReference>
<dbReference type="Gene3D" id="3.30.300.180">
    <property type="match status" value="1"/>
</dbReference>
<dbReference type="GO" id="GO:0003688">
    <property type="term" value="F:DNA replication origin binding"/>
    <property type="evidence" value="ECO:0007669"/>
    <property type="project" value="UniProtKB-UniRule"/>
</dbReference>
<keyword evidence="7 8" id="KW-0238">DNA-binding</keyword>
<evidence type="ECO:0000256" key="5">
    <source>
        <dbReference type="ARBA" id="ARBA00022840"/>
    </source>
</evidence>
<evidence type="ECO:0000256" key="3">
    <source>
        <dbReference type="ARBA" id="ARBA00022705"/>
    </source>
</evidence>
<evidence type="ECO:0000256" key="2">
    <source>
        <dbReference type="ARBA" id="ARBA00022490"/>
    </source>
</evidence>
<feature type="region of interest" description="Domain IV, binds dsDNA" evidence="8">
    <location>
        <begin position="376"/>
        <end position="497"/>
    </location>
</feature>
<dbReference type="FunFam" id="3.40.50.300:FF:000668">
    <property type="entry name" value="Chromosomal replication initiator protein DnaA"/>
    <property type="match status" value="1"/>
</dbReference>
<dbReference type="SMART" id="SM00382">
    <property type="entry name" value="AAA"/>
    <property type="match status" value="1"/>
</dbReference>
<feature type="binding site" evidence="8">
    <location>
        <position position="207"/>
    </location>
    <ligand>
        <name>ATP</name>
        <dbReference type="ChEBI" id="CHEBI:30616"/>
    </ligand>
</feature>
<dbReference type="EMBL" id="FUYE01000008">
    <property type="protein sequence ID" value="SKA98385.1"/>
    <property type="molecule type" value="Genomic_DNA"/>
</dbReference>
<evidence type="ECO:0000313" key="15">
    <source>
        <dbReference type="Proteomes" id="UP000190774"/>
    </source>
</evidence>
<dbReference type="InterPro" id="IPR013317">
    <property type="entry name" value="DnaA_dom"/>
</dbReference>
<dbReference type="GO" id="GO:0006275">
    <property type="term" value="P:regulation of DNA replication"/>
    <property type="evidence" value="ECO:0007669"/>
    <property type="project" value="UniProtKB-UniRule"/>
</dbReference>
<keyword evidence="6 8" id="KW-0446">Lipid-binding</keyword>
<dbReference type="InterPro" id="IPR003593">
    <property type="entry name" value="AAA+_ATPase"/>
</dbReference>
<feature type="region of interest" description="Domain I, interacts with DnaA modulators" evidence="8">
    <location>
        <begin position="1"/>
        <end position="106"/>
    </location>
</feature>
<evidence type="ECO:0000256" key="11">
    <source>
        <dbReference type="RuleBase" id="RU004227"/>
    </source>
</evidence>
<dbReference type="GO" id="GO:0008289">
    <property type="term" value="F:lipid binding"/>
    <property type="evidence" value="ECO:0007669"/>
    <property type="project" value="UniProtKB-KW"/>
</dbReference>
<organism evidence="14 15">
    <name type="scientific">Prosthecobacter debontii</name>
    <dbReference type="NCBI Taxonomy" id="48467"/>
    <lineage>
        <taxon>Bacteria</taxon>
        <taxon>Pseudomonadati</taxon>
        <taxon>Verrucomicrobiota</taxon>
        <taxon>Verrucomicrobiia</taxon>
        <taxon>Verrucomicrobiales</taxon>
        <taxon>Verrucomicrobiaceae</taxon>
        <taxon>Prosthecobacter</taxon>
    </lineage>
</organism>
<comment type="domain">
    <text evidence="8">Domain I is involved in oligomerization and binding regulators, domain II is flexibile and of varying length in different bacteria, domain III forms the AAA+ region, while domain IV binds dsDNA.</text>
</comment>
<dbReference type="SMART" id="SM00760">
    <property type="entry name" value="Bac_DnaA_C"/>
    <property type="match status" value="1"/>
</dbReference>
<dbReference type="InterPro" id="IPR020591">
    <property type="entry name" value="Chromosome_initiator_DnaA-like"/>
</dbReference>
<keyword evidence="4 8" id="KW-0547">Nucleotide-binding</keyword>
<evidence type="ECO:0000256" key="1">
    <source>
        <dbReference type="ARBA" id="ARBA00006583"/>
    </source>
</evidence>
<dbReference type="SUPFAM" id="SSF48295">
    <property type="entry name" value="TrpR-like"/>
    <property type="match status" value="1"/>
</dbReference>
<evidence type="ECO:0000256" key="9">
    <source>
        <dbReference type="NCBIfam" id="TIGR00362"/>
    </source>
</evidence>
<comment type="subcellular location">
    <subcellularLocation>
        <location evidence="8">Cytoplasm</location>
    </subcellularLocation>
</comment>
<feature type="binding site" evidence="8">
    <location>
        <position position="203"/>
    </location>
    <ligand>
        <name>ATP</name>
        <dbReference type="ChEBI" id="CHEBI:30616"/>
    </ligand>
</feature>
<evidence type="ECO:0000256" key="6">
    <source>
        <dbReference type="ARBA" id="ARBA00023121"/>
    </source>
</evidence>
<dbReference type="Proteomes" id="UP000190774">
    <property type="component" value="Unassembled WGS sequence"/>
</dbReference>
<sequence length="497" mass="55656">METAHEDSVPTHSLPAQGVEGSDLFKLQPTAWDQICHILLKKLGQDNFQRCFSGTTAQIVDGHRFVVNVPNPIHQLWIESNFSGTLADAAAEVLGTAASIEFSVASEPLMTIPMTLTSSAQPELKAARAISTRHDDRPLASPHVSADNNQGIRSFADAGLNPKFNFDSFVVGANCSYSAAVAKAVSEKPGRIYNPLFFWGATGLGKTHLMQAIGQEVLLRKKKAIVRYVTSEQFTNEFVEAIKKQSFSQFRQKYRKVDVLLIDDVHFFGGKDSTQEEFFHTFNELFNNAKQIVLASDRPPSEIKNLESRLVSRFEWGLTTQIQTPDFETRVAILRRKMSDFNVSIEPWILEFIAKRVRTNVRKLEGALMRVAAHVSLEGTMQNESALAAFLHDVIDEEPTKSVTVDRVQRAVANHYDLRVSDLTGPRRPKNIAEARQVAMYLTRHMVKLPLIQIGEEFGGRDHGTVIHACKVVSQRMNDTTDFRAMVDRLSTKLMES</sequence>
<comment type="function">
    <text evidence="8 10">Plays an essential role in the initiation and regulation of chromosomal replication. ATP-DnaA binds to the origin of replication (oriC) to initiate formation of the DNA replication initiation complex once per cell cycle. Binds the DnaA box (a 9 base pair repeat at the origin) and separates the double-stranded (ds)DNA. Forms a right-handed helical filament on oriC DNA; dsDNA binds to the exterior of the filament while single-stranded (ss)DNA is stabiized in the filament's interior. The ATP-DnaA-oriC complex binds and stabilizes one strand of the AT-rich DNA unwinding element (DUE), permitting loading of DNA polymerase. After initiation quickly degrades to an ADP-DnaA complex that is not apt for DNA replication. Binds acidic phospholipids.</text>
</comment>
<keyword evidence="5 8" id="KW-0067">ATP-binding</keyword>
<evidence type="ECO:0000256" key="8">
    <source>
        <dbReference type="HAMAP-Rule" id="MF_00377"/>
    </source>
</evidence>
<evidence type="ECO:0000256" key="4">
    <source>
        <dbReference type="ARBA" id="ARBA00022741"/>
    </source>
</evidence>
<gene>
    <name evidence="8" type="primary">dnaA</name>
    <name evidence="14" type="ORF">SAMN02745166_02745</name>
</gene>
<dbReference type="InterPro" id="IPR013159">
    <property type="entry name" value="DnaA_C"/>
</dbReference>
<protein>
    <recommendedName>
        <fullName evidence="8 9">Chromosomal replication initiator protein DnaA</fullName>
    </recommendedName>
</protein>
<dbReference type="InterPro" id="IPR038454">
    <property type="entry name" value="DnaA_N_sf"/>
</dbReference>
<comment type="similarity">
    <text evidence="1 8 11">Belongs to the DnaA family.</text>
</comment>
<dbReference type="Pfam" id="PF00308">
    <property type="entry name" value="Bac_DnaA"/>
    <property type="match status" value="1"/>
</dbReference>
<dbReference type="PANTHER" id="PTHR30050">
    <property type="entry name" value="CHROMOSOMAL REPLICATION INITIATOR PROTEIN DNAA"/>
    <property type="match status" value="1"/>
</dbReference>
<dbReference type="SUPFAM" id="SSF52540">
    <property type="entry name" value="P-loop containing nucleoside triphosphate hydrolases"/>
    <property type="match status" value="1"/>
</dbReference>
<feature type="binding site" evidence="8">
    <location>
        <position position="206"/>
    </location>
    <ligand>
        <name>ATP</name>
        <dbReference type="ChEBI" id="CHEBI:30616"/>
    </ligand>
</feature>
<dbReference type="Gene3D" id="3.40.50.300">
    <property type="entry name" value="P-loop containing nucleotide triphosphate hydrolases"/>
    <property type="match status" value="1"/>
</dbReference>
<proteinExistence type="inferred from homology"/>
<dbReference type="Pfam" id="PF08299">
    <property type="entry name" value="Bac_DnaA_C"/>
    <property type="match status" value="1"/>
</dbReference>
<dbReference type="PANTHER" id="PTHR30050:SF2">
    <property type="entry name" value="CHROMOSOMAL REPLICATION INITIATOR PROTEIN DNAA"/>
    <property type="match status" value="1"/>
</dbReference>
<dbReference type="HAMAP" id="MF_00377">
    <property type="entry name" value="DnaA_bact"/>
    <property type="match status" value="1"/>
</dbReference>
<keyword evidence="15" id="KW-1185">Reference proteome</keyword>
<dbReference type="Pfam" id="PF11638">
    <property type="entry name" value="DnaA_N"/>
    <property type="match status" value="1"/>
</dbReference>
<dbReference type="GO" id="GO:0006270">
    <property type="term" value="P:DNA replication initiation"/>
    <property type="evidence" value="ECO:0007669"/>
    <property type="project" value="UniProtKB-UniRule"/>
</dbReference>
<feature type="binding site" evidence="8">
    <location>
        <position position="205"/>
    </location>
    <ligand>
        <name>ATP</name>
        <dbReference type="ChEBI" id="CHEBI:30616"/>
    </ligand>
</feature>
<dbReference type="InterPro" id="IPR001957">
    <property type="entry name" value="Chromosome_initiator_DnaA"/>
</dbReference>
<dbReference type="InterPro" id="IPR010921">
    <property type="entry name" value="Trp_repressor/repl_initiator"/>
</dbReference>
<comment type="caution">
    <text evidence="8">Lacks conserved residue(s) required for the propagation of feature annotation.</text>
</comment>
<keyword evidence="3 8" id="KW-0235">DNA replication</keyword>
<dbReference type="GO" id="GO:0005737">
    <property type="term" value="C:cytoplasm"/>
    <property type="evidence" value="ECO:0007669"/>
    <property type="project" value="UniProtKB-SubCell"/>
</dbReference>
<dbReference type="CDD" id="cd06571">
    <property type="entry name" value="Bac_DnaA_C"/>
    <property type="match status" value="1"/>
</dbReference>
<feature type="region of interest" description="Domain III, AAA+ region" evidence="8">
    <location>
        <begin position="159"/>
        <end position="375"/>
    </location>
</feature>
<evidence type="ECO:0000256" key="10">
    <source>
        <dbReference type="RuleBase" id="RU000577"/>
    </source>
</evidence>
<keyword evidence="2 8" id="KW-0963">Cytoplasm</keyword>
<name>A0A1T4YAT2_9BACT</name>
<dbReference type="GO" id="GO:0005886">
    <property type="term" value="C:plasma membrane"/>
    <property type="evidence" value="ECO:0007669"/>
    <property type="project" value="TreeGrafter"/>
</dbReference>
<feature type="domain" description="AAA+ ATPase" evidence="12">
    <location>
        <begin position="192"/>
        <end position="328"/>
    </location>
</feature>
<evidence type="ECO:0000256" key="7">
    <source>
        <dbReference type="ARBA" id="ARBA00023125"/>
    </source>
</evidence>
<comment type="subunit">
    <text evidence="8">Oligomerizes as a right-handed, spiral filament on DNA at oriC.</text>
</comment>
<dbReference type="InterPro" id="IPR027417">
    <property type="entry name" value="P-loop_NTPase"/>
</dbReference>
<dbReference type="Gene3D" id="1.10.1750.10">
    <property type="match status" value="1"/>
</dbReference>
<dbReference type="CDD" id="cd00009">
    <property type="entry name" value="AAA"/>
    <property type="match status" value="1"/>
</dbReference>
<evidence type="ECO:0000259" key="12">
    <source>
        <dbReference type="SMART" id="SM00382"/>
    </source>
</evidence>
<dbReference type="Gene3D" id="1.10.8.60">
    <property type="match status" value="1"/>
</dbReference>
<accession>A0A1T4YAT2</accession>
<dbReference type="GO" id="GO:0005524">
    <property type="term" value="F:ATP binding"/>
    <property type="evidence" value="ECO:0007669"/>
    <property type="project" value="UniProtKB-UniRule"/>
</dbReference>
<feature type="domain" description="Chromosomal replication initiator DnaA C-terminal" evidence="13">
    <location>
        <begin position="404"/>
        <end position="473"/>
    </location>
</feature>
<reference evidence="15" key="1">
    <citation type="submission" date="2017-02" db="EMBL/GenBank/DDBJ databases">
        <authorList>
            <person name="Varghese N."/>
            <person name="Submissions S."/>
        </authorList>
    </citation>
    <scope>NUCLEOTIDE SEQUENCE [LARGE SCALE GENOMIC DNA]</scope>
    <source>
        <strain evidence="15">ATCC 700200</strain>
    </source>
</reference>
<dbReference type="NCBIfam" id="TIGR00362">
    <property type="entry name" value="DnaA"/>
    <property type="match status" value="1"/>
</dbReference>
<dbReference type="AlphaFoldDB" id="A0A1T4YAT2"/>
<dbReference type="STRING" id="48467.SAMN02745166_02745"/>
<dbReference type="PRINTS" id="PR00051">
    <property type="entry name" value="DNAA"/>
</dbReference>